<dbReference type="EMBL" id="VYDO01000256">
    <property type="protein sequence ID" value="MYG38914.1"/>
    <property type="molecule type" value="Genomic_DNA"/>
</dbReference>
<name>A0A6B1FCD0_9SYNE</name>
<accession>A0A6B1FCD0</accession>
<reference evidence="2" key="1">
    <citation type="submission" date="2019-09" db="EMBL/GenBank/DDBJ databases">
        <title>Characterisation of the sponge microbiome using genome-centric metagenomics.</title>
        <authorList>
            <person name="Engelberts J.P."/>
            <person name="Robbins S.J."/>
            <person name="De Goeij J.M."/>
            <person name="Aranda M."/>
            <person name="Bell S.C."/>
            <person name="Webster N.S."/>
        </authorList>
    </citation>
    <scope>NUCLEOTIDE SEQUENCE</scope>
    <source>
        <strain evidence="2">SB0676_bin_10</strain>
    </source>
</reference>
<gene>
    <name evidence="2" type="ORF">F4162_08140</name>
</gene>
<proteinExistence type="predicted"/>
<evidence type="ECO:0000313" key="2">
    <source>
        <dbReference type="EMBL" id="MYG38914.1"/>
    </source>
</evidence>
<evidence type="ECO:0000256" key="1">
    <source>
        <dbReference type="SAM" id="MobiDB-lite"/>
    </source>
</evidence>
<comment type="caution">
    <text evidence="2">The sequence shown here is derived from an EMBL/GenBank/DDBJ whole genome shotgun (WGS) entry which is preliminary data.</text>
</comment>
<sequence>MQTTQQLEEPRQGPLPDPGAPGKDGALGQQSATTNLAIALGSLPMPRVPGWAVSTSVTSIGSVAVGLAHLVEDESLSVSVGVGTDWSHAQGVVVLSHHL</sequence>
<feature type="region of interest" description="Disordered" evidence="1">
    <location>
        <begin position="1"/>
        <end position="30"/>
    </location>
</feature>
<protein>
    <submittedName>
        <fullName evidence="2">Uncharacterized protein</fullName>
    </submittedName>
</protein>
<dbReference type="AlphaFoldDB" id="A0A6B1FCD0"/>
<organism evidence="2">
    <name type="scientific">Synechococcus sp. SB0676_bin_10</name>
    <dbReference type="NCBI Taxonomy" id="2604869"/>
    <lineage>
        <taxon>Bacteria</taxon>
        <taxon>Bacillati</taxon>
        <taxon>Cyanobacteriota</taxon>
        <taxon>Cyanophyceae</taxon>
        <taxon>Synechococcales</taxon>
        <taxon>Synechococcaceae</taxon>
        <taxon>Synechococcus</taxon>
    </lineage>
</organism>